<evidence type="ECO:0000313" key="2">
    <source>
        <dbReference type="EMBL" id="KAF3563525.1"/>
    </source>
</evidence>
<keyword evidence="3" id="KW-1185">Reference proteome</keyword>
<gene>
    <name evidence="2" type="ORF">DY000_02014519</name>
    <name evidence="1" type="ORF">F2Q70_00035788</name>
</gene>
<reference evidence="1" key="1">
    <citation type="submission" date="2019-12" db="EMBL/GenBank/DDBJ databases">
        <title>Genome sequencing and annotation of Brassica cretica.</title>
        <authorList>
            <person name="Studholme D.J."/>
            <person name="Sarris P.F."/>
        </authorList>
    </citation>
    <scope>NUCLEOTIDE SEQUENCE</scope>
    <source>
        <strain evidence="1">PFS-102/07</strain>
        <tissue evidence="1">Leaf</tissue>
    </source>
</reference>
<dbReference type="EMBL" id="QGKV02000759">
    <property type="protein sequence ID" value="KAF3563525.1"/>
    <property type="molecule type" value="Genomic_DNA"/>
</dbReference>
<sequence>MFIVLGETHGIILFVGHLWMLGLPRTWRFHKDQKVVEEPGGCIKTRRSSGNPEVFLDPEIIFGTRRSQGNPEVAGEPGGILRSYRELRGSSLDHGITFRTRRLYGNPKILP</sequence>
<reference evidence="2" key="2">
    <citation type="submission" date="2019-12" db="EMBL/GenBank/DDBJ databases">
        <authorList>
            <person name="Studholme D.J."/>
            <person name="Sarris P."/>
        </authorList>
    </citation>
    <scope>NUCLEOTIDE SEQUENCE</scope>
    <source>
        <strain evidence="2">PFS-1207/04</strain>
        <tissue evidence="2">Leaf</tissue>
    </source>
</reference>
<accession>A0A8S9G351</accession>
<organism evidence="1">
    <name type="scientific">Brassica cretica</name>
    <name type="common">Mustard</name>
    <dbReference type="NCBI Taxonomy" id="69181"/>
    <lineage>
        <taxon>Eukaryota</taxon>
        <taxon>Viridiplantae</taxon>
        <taxon>Streptophyta</taxon>
        <taxon>Embryophyta</taxon>
        <taxon>Tracheophyta</taxon>
        <taxon>Spermatophyta</taxon>
        <taxon>Magnoliopsida</taxon>
        <taxon>eudicotyledons</taxon>
        <taxon>Gunneridae</taxon>
        <taxon>Pentapetalae</taxon>
        <taxon>rosids</taxon>
        <taxon>malvids</taxon>
        <taxon>Brassicales</taxon>
        <taxon>Brassicaceae</taxon>
        <taxon>Brassiceae</taxon>
        <taxon>Brassica</taxon>
    </lineage>
</organism>
<dbReference type="EMBL" id="QGKY02000246">
    <property type="protein sequence ID" value="KAF2584773.1"/>
    <property type="molecule type" value="Genomic_DNA"/>
</dbReference>
<dbReference type="AlphaFoldDB" id="A0A8S9G351"/>
<name>A0A8S9G351_BRACR</name>
<protein>
    <submittedName>
        <fullName evidence="1">Uncharacterized protein</fullName>
    </submittedName>
</protein>
<proteinExistence type="predicted"/>
<comment type="caution">
    <text evidence="1">The sequence shown here is derived from an EMBL/GenBank/DDBJ whole genome shotgun (WGS) entry which is preliminary data.</text>
</comment>
<evidence type="ECO:0000313" key="3">
    <source>
        <dbReference type="Proteomes" id="UP000266723"/>
    </source>
</evidence>
<dbReference type="Proteomes" id="UP000266723">
    <property type="component" value="Unassembled WGS sequence"/>
</dbReference>
<reference evidence="2 3" key="3">
    <citation type="journal article" date="2020" name="BMC Genomics">
        <title>Intraspecific diversification of the crop wild relative Brassica cretica Lam. using demographic model selection.</title>
        <authorList>
            <person name="Kioukis A."/>
            <person name="Michalopoulou V.A."/>
            <person name="Briers L."/>
            <person name="Pirintsos S."/>
            <person name="Studholme D.J."/>
            <person name="Pavlidis P."/>
            <person name="Sarris P.F."/>
        </authorList>
    </citation>
    <scope>NUCLEOTIDE SEQUENCE [LARGE SCALE GENOMIC DNA]</scope>
    <source>
        <strain evidence="3">cv. PFS-1207/04</strain>
        <strain evidence="2">PFS-1207/04</strain>
    </source>
</reference>
<evidence type="ECO:0000313" key="1">
    <source>
        <dbReference type="EMBL" id="KAF2584773.1"/>
    </source>
</evidence>